<dbReference type="AlphaFoldDB" id="A0A1A6GWA4"/>
<dbReference type="EMBL" id="LZPO01066370">
    <property type="protein sequence ID" value="OBS70234.1"/>
    <property type="molecule type" value="Genomic_DNA"/>
</dbReference>
<evidence type="ECO:0000313" key="3">
    <source>
        <dbReference type="Proteomes" id="UP000092124"/>
    </source>
</evidence>
<gene>
    <name evidence="2" type="ORF">A6R68_01227</name>
</gene>
<protein>
    <submittedName>
        <fullName evidence="2">Uncharacterized protein</fullName>
    </submittedName>
</protein>
<dbReference type="Proteomes" id="UP000092124">
    <property type="component" value="Unassembled WGS sequence"/>
</dbReference>
<proteinExistence type="predicted"/>
<comment type="caution">
    <text evidence="2">The sequence shown here is derived from an EMBL/GenBank/DDBJ whole genome shotgun (WGS) entry which is preliminary data.</text>
</comment>
<evidence type="ECO:0000313" key="2">
    <source>
        <dbReference type="EMBL" id="OBS70234.1"/>
    </source>
</evidence>
<keyword evidence="3" id="KW-1185">Reference proteome</keyword>
<sequence>MGVGGRDGFPGGAESSPVPVAARGVYIPGRGQRDEAAPIRASCALLFARSPAPASAPPGPRHRPRSLGKGRLAYTEEVALCFKYLEYSQDGDLNKGLSNFATAELRPYFPQNLSRSVCANPFLPPAQ</sequence>
<evidence type="ECO:0000256" key="1">
    <source>
        <dbReference type="SAM" id="MobiDB-lite"/>
    </source>
</evidence>
<feature type="region of interest" description="Disordered" evidence="1">
    <location>
        <begin position="50"/>
        <end position="69"/>
    </location>
</feature>
<reference evidence="2 3" key="1">
    <citation type="submission" date="2016-06" db="EMBL/GenBank/DDBJ databases">
        <title>The Draft Genome Sequence and Annotation of the Desert Woodrat Neotoma lepida.</title>
        <authorList>
            <person name="Campbell M."/>
            <person name="Oakeson K.F."/>
            <person name="Yandell M."/>
            <person name="Halpert J.R."/>
            <person name="Dearing D."/>
        </authorList>
    </citation>
    <scope>NUCLEOTIDE SEQUENCE [LARGE SCALE GENOMIC DNA]</scope>
    <source>
        <strain evidence="2">417</strain>
        <tissue evidence="2">Liver</tissue>
    </source>
</reference>
<organism evidence="2 3">
    <name type="scientific">Neotoma lepida</name>
    <name type="common">Desert woodrat</name>
    <dbReference type="NCBI Taxonomy" id="56216"/>
    <lineage>
        <taxon>Eukaryota</taxon>
        <taxon>Metazoa</taxon>
        <taxon>Chordata</taxon>
        <taxon>Craniata</taxon>
        <taxon>Vertebrata</taxon>
        <taxon>Euteleostomi</taxon>
        <taxon>Mammalia</taxon>
        <taxon>Eutheria</taxon>
        <taxon>Euarchontoglires</taxon>
        <taxon>Glires</taxon>
        <taxon>Rodentia</taxon>
        <taxon>Myomorpha</taxon>
        <taxon>Muroidea</taxon>
        <taxon>Cricetidae</taxon>
        <taxon>Neotominae</taxon>
        <taxon>Neotoma</taxon>
    </lineage>
</organism>
<accession>A0A1A6GWA4</accession>
<name>A0A1A6GWA4_NEOLE</name>